<dbReference type="GO" id="GO:0004818">
    <property type="term" value="F:glutamate-tRNA ligase activity"/>
    <property type="evidence" value="ECO:0007669"/>
    <property type="project" value="TreeGrafter"/>
</dbReference>
<dbReference type="InterPro" id="IPR000924">
    <property type="entry name" value="Glu/Gln-tRNA-synth"/>
</dbReference>
<dbReference type="GO" id="GO:0006424">
    <property type="term" value="P:glutamyl-tRNA aminoacylation"/>
    <property type="evidence" value="ECO:0007669"/>
    <property type="project" value="TreeGrafter"/>
</dbReference>
<evidence type="ECO:0000256" key="4">
    <source>
        <dbReference type="ARBA" id="ARBA00023146"/>
    </source>
</evidence>
<keyword evidence="3 5" id="KW-0067">ATP-binding</keyword>
<dbReference type="GO" id="GO:0005829">
    <property type="term" value="C:cytosol"/>
    <property type="evidence" value="ECO:0007669"/>
    <property type="project" value="TreeGrafter"/>
</dbReference>
<keyword evidence="1 5" id="KW-0436">Ligase</keyword>
<feature type="domain" description="Glutamyl/glutaminyl-tRNA synthetase class Ib catalytic" evidence="6">
    <location>
        <begin position="6"/>
        <end position="194"/>
    </location>
</feature>
<dbReference type="PANTHER" id="PTHR43311:SF2">
    <property type="entry name" value="GLUTAMATE--TRNA LIGASE, MITOCHONDRIAL-RELATED"/>
    <property type="match status" value="1"/>
</dbReference>
<dbReference type="GO" id="GO:0005524">
    <property type="term" value="F:ATP binding"/>
    <property type="evidence" value="ECO:0007669"/>
    <property type="project" value="UniProtKB-KW"/>
</dbReference>
<evidence type="ECO:0000256" key="2">
    <source>
        <dbReference type="ARBA" id="ARBA00022741"/>
    </source>
</evidence>
<proteinExistence type="inferred from homology"/>
<comment type="caution">
    <text evidence="7">The sequence shown here is derived from an EMBL/GenBank/DDBJ whole genome shotgun (WGS) entry which is preliminary data.</text>
</comment>
<keyword evidence="4 5" id="KW-0030">Aminoacyl-tRNA synthetase</keyword>
<evidence type="ECO:0000313" key="7">
    <source>
        <dbReference type="EMBL" id="HHI88989.1"/>
    </source>
</evidence>
<dbReference type="Gene3D" id="3.40.50.620">
    <property type="entry name" value="HUPs"/>
    <property type="match status" value="1"/>
</dbReference>
<dbReference type="Pfam" id="PF00749">
    <property type="entry name" value="tRNA-synt_1c"/>
    <property type="match status" value="1"/>
</dbReference>
<accession>A0A7V5NXB7</accession>
<evidence type="ECO:0000256" key="1">
    <source>
        <dbReference type="ARBA" id="ARBA00022598"/>
    </source>
</evidence>
<protein>
    <submittedName>
        <fullName evidence="7">Glutamate--tRNA ligase</fullName>
    </submittedName>
</protein>
<dbReference type="EMBL" id="DROP01000232">
    <property type="protein sequence ID" value="HHI88989.1"/>
    <property type="molecule type" value="Genomic_DNA"/>
</dbReference>
<dbReference type="InterPro" id="IPR014729">
    <property type="entry name" value="Rossmann-like_a/b/a_fold"/>
</dbReference>
<dbReference type="InterPro" id="IPR020058">
    <property type="entry name" value="Glu/Gln-tRNA-synth_Ib_cat-dom"/>
</dbReference>
<evidence type="ECO:0000259" key="6">
    <source>
        <dbReference type="Pfam" id="PF00749"/>
    </source>
</evidence>
<dbReference type="Proteomes" id="UP000885806">
    <property type="component" value="Unassembled WGS sequence"/>
</dbReference>
<feature type="non-terminal residue" evidence="7">
    <location>
        <position position="194"/>
    </location>
</feature>
<dbReference type="PROSITE" id="PS00178">
    <property type="entry name" value="AA_TRNA_LIGASE_I"/>
    <property type="match status" value="1"/>
</dbReference>
<dbReference type="PANTHER" id="PTHR43311">
    <property type="entry name" value="GLUTAMATE--TRNA LIGASE"/>
    <property type="match status" value="1"/>
</dbReference>
<organism evidence="7">
    <name type="scientific">Hellea balneolensis</name>
    <dbReference type="NCBI Taxonomy" id="287478"/>
    <lineage>
        <taxon>Bacteria</taxon>
        <taxon>Pseudomonadati</taxon>
        <taxon>Pseudomonadota</taxon>
        <taxon>Alphaproteobacteria</taxon>
        <taxon>Maricaulales</taxon>
        <taxon>Robiginitomaculaceae</taxon>
        <taxon>Hellea</taxon>
    </lineage>
</organism>
<evidence type="ECO:0000256" key="3">
    <source>
        <dbReference type="ARBA" id="ARBA00022840"/>
    </source>
</evidence>
<keyword evidence="5" id="KW-0648">Protein biosynthesis</keyword>
<sequence>MSHPRVVTRFAPSPTGFLHIGGARTALFCYYFARHHGGEFRLRIEDTDKARSTPEATQAILDGLDWLGLAHDGEIVYQSQNADRHRAAAEALIASGHAFPCYMSEEEIAAERAASRTEGRAFRSKWRDGGKPPKGRDFVIRFRVPEGRTQIRDHVQGEVSWDNRDFDDLILLRRDGSPVYMLAVVVDDHDMGIT</sequence>
<gene>
    <name evidence="7" type="ORF">ENK01_03460</name>
</gene>
<dbReference type="InterPro" id="IPR001412">
    <property type="entry name" value="aa-tRNA-synth_I_CS"/>
</dbReference>
<evidence type="ECO:0000256" key="5">
    <source>
        <dbReference type="RuleBase" id="RU363037"/>
    </source>
</evidence>
<dbReference type="InterPro" id="IPR049940">
    <property type="entry name" value="GluQ/Sye"/>
</dbReference>
<name>A0A7V5NXB7_9PROT</name>
<dbReference type="SUPFAM" id="SSF52374">
    <property type="entry name" value="Nucleotidylyl transferase"/>
    <property type="match status" value="1"/>
</dbReference>
<comment type="similarity">
    <text evidence="5">Belongs to the class-I aminoacyl-tRNA synthetase family.</text>
</comment>
<reference evidence="7" key="1">
    <citation type="journal article" date="2020" name="mSystems">
        <title>Genome- and Community-Level Interaction Insights into Carbon Utilization and Element Cycling Functions of Hydrothermarchaeota in Hydrothermal Sediment.</title>
        <authorList>
            <person name="Zhou Z."/>
            <person name="Liu Y."/>
            <person name="Xu W."/>
            <person name="Pan J."/>
            <person name="Luo Z.H."/>
            <person name="Li M."/>
        </authorList>
    </citation>
    <scope>NUCLEOTIDE SEQUENCE [LARGE SCALE GENOMIC DNA]</scope>
    <source>
        <strain evidence="7">HyVt-538</strain>
    </source>
</reference>
<keyword evidence="2 5" id="KW-0547">Nucleotide-binding</keyword>
<dbReference type="AlphaFoldDB" id="A0A7V5NXB7"/>
<dbReference type="PRINTS" id="PR00987">
    <property type="entry name" value="TRNASYNTHGLU"/>
</dbReference>